<comment type="similarity">
    <text evidence="1">Belongs to the UPF0045 family.</text>
</comment>
<accession>A0A135YXR8</accession>
<dbReference type="PATRIC" id="fig|1261.3.peg.1079"/>
<organism evidence="3 4">
    <name type="scientific">Peptostreptococcus anaerobius</name>
    <dbReference type="NCBI Taxonomy" id="1261"/>
    <lineage>
        <taxon>Bacteria</taxon>
        <taxon>Bacillati</taxon>
        <taxon>Bacillota</taxon>
        <taxon>Clostridia</taxon>
        <taxon>Peptostreptococcales</taxon>
        <taxon>Peptostreptococcaceae</taxon>
        <taxon>Peptostreptococcus</taxon>
    </lineage>
</organism>
<dbReference type="SUPFAM" id="SSF89957">
    <property type="entry name" value="MTH1187/YkoF-like"/>
    <property type="match status" value="1"/>
</dbReference>
<dbReference type="InterPro" id="IPR051614">
    <property type="entry name" value="UPF0045_domain"/>
</dbReference>
<evidence type="ECO:0000256" key="1">
    <source>
        <dbReference type="ARBA" id="ARBA00010272"/>
    </source>
</evidence>
<protein>
    <recommendedName>
        <fullName evidence="2">Thiamine-binding protein domain-containing protein</fullName>
    </recommendedName>
</protein>
<dbReference type="InterPro" id="IPR002767">
    <property type="entry name" value="Thiamine_BP"/>
</dbReference>
<dbReference type="Proteomes" id="UP000070326">
    <property type="component" value="Unassembled WGS sequence"/>
</dbReference>
<proteinExistence type="inferred from homology"/>
<name>A0A135YXR8_9FIRM</name>
<gene>
    <name evidence="3" type="ORF">HMPREF3195_00354</name>
</gene>
<reference evidence="3 4" key="1">
    <citation type="submission" date="2016-02" db="EMBL/GenBank/DDBJ databases">
        <authorList>
            <person name="Wen L."/>
            <person name="He K."/>
            <person name="Yang H."/>
        </authorList>
    </citation>
    <scope>NUCLEOTIDE SEQUENCE [LARGE SCALE GENOMIC DNA]</scope>
    <source>
        <strain evidence="3 4">MJR8628A</strain>
    </source>
</reference>
<dbReference type="eggNOG" id="COG0011">
    <property type="taxonomic scope" value="Bacteria"/>
</dbReference>
<feature type="domain" description="Thiamine-binding protein" evidence="2">
    <location>
        <begin position="10"/>
        <end position="102"/>
    </location>
</feature>
<evidence type="ECO:0000259" key="2">
    <source>
        <dbReference type="Pfam" id="PF01910"/>
    </source>
</evidence>
<dbReference type="STRING" id="1261.HMPREF3195_00354"/>
<dbReference type="Pfam" id="PF01910">
    <property type="entry name" value="Thiamine_BP"/>
    <property type="match status" value="1"/>
</dbReference>
<dbReference type="Gene3D" id="3.30.70.930">
    <property type="match status" value="1"/>
</dbReference>
<dbReference type="PANTHER" id="PTHR33777">
    <property type="entry name" value="UPF0045 PROTEIN ECM15"/>
    <property type="match status" value="1"/>
</dbReference>
<dbReference type="RefSeq" id="WP_330360558.1">
    <property type="nucleotide sequence ID" value="NZ_CAXUJS010000024.1"/>
</dbReference>
<dbReference type="GO" id="GO:0005829">
    <property type="term" value="C:cytosol"/>
    <property type="evidence" value="ECO:0007669"/>
    <property type="project" value="TreeGrafter"/>
</dbReference>
<comment type="caution">
    <text evidence="3">The sequence shown here is derived from an EMBL/GenBank/DDBJ whole genome shotgun (WGS) entry which is preliminary data.</text>
</comment>
<dbReference type="InterPro" id="IPR029756">
    <property type="entry name" value="MTH1187/YkoF-like"/>
</dbReference>
<evidence type="ECO:0000313" key="4">
    <source>
        <dbReference type="Proteomes" id="UP000070326"/>
    </source>
</evidence>
<dbReference type="AlphaFoldDB" id="A0A135YXR8"/>
<dbReference type="EMBL" id="LSQZ01000013">
    <property type="protein sequence ID" value="KXI14185.1"/>
    <property type="molecule type" value="Genomic_DNA"/>
</dbReference>
<dbReference type="NCBIfam" id="TIGR00106">
    <property type="entry name" value="MTH1187 family thiamine-binding protein"/>
    <property type="match status" value="1"/>
</dbReference>
<evidence type="ECO:0000313" key="3">
    <source>
        <dbReference type="EMBL" id="KXI14185.1"/>
    </source>
</evidence>
<sequence>MKEVFDMAVVELTVCPLGTGTTSASKYVAGAQKVLADQDKVKYMLNPMGTVMEGNIDEIFALVRKIQEDVFDKGVDRVYSIIKVDDRRDKVASMEQKLASVKSKL</sequence>
<dbReference type="PANTHER" id="PTHR33777:SF1">
    <property type="entry name" value="UPF0045 PROTEIN ECM15"/>
    <property type="match status" value="1"/>
</dbReference>